<proteinExistence type="inferred from homology"/>
<evidence type="ECO:0000256" key="3">
    <source>
        <dbReference type="ARBA" id="ARBA00022461"/>
    </source>
</evidence>
<reference evidence="12" key="1">
    <citation type="journal article" date="2023" name="Mol. Biol. Evol.">
        <title>Third-Generation Sequencing Reveals the Adaptive Role of the Epigenome in Three Deep-Sea Polychaetes.</title>
        <authorList>
            <person name="Perez M."/>
            <person name="Aroh O."/>
            <person name="Sun Y."/>
            <person name="Lan Y."/>
            <person name="Juniper S.K."/>
            <person name="Young C.R."/>
            <person name="Angers B."/>
            <person name="Qian P.Y."/>
        </authorList>
    </citation>
    <scope>NUCLEOTIDE SEQUENCE</scope>
    <source>
        <strain evidence="12">R07B-5</strain>
    </source>
</reference>
<keyword evidence="5" id="KW-1133">Transmembrane helix</keyword>
<keyword evidence="6" id="KW-0915">Sodium</keyword>
<evidence type="ECO:0000313" key="12">
    <source>
        <dbReference type="EMBL" id="KAK2160380.1"/>
    </source>
</evidence>
<evidence type="ECO:0000256" key="7">
    <source>
        <dbReference type="ARBA" id="ARBA00023065"/>
    </source>
</evidence>
<sequence length="187" mass="21119">MPTKNPFCSPILPFTLFDVFAGITVRRRSFNTNLSASCVCPPACEVKHYTSAMSYATANEDTRPQQSVSAEYLERAGKHLNESIDTKENMLPKRRQANEEEAERVRNFLELNIYLRDLRVQEYEQLETYTVIVLLSDIGGSLGLLIGASVITLFEAADAFATALASRRHQKIKRPRRSSTQETDTKL</sequence>
<dbReference type="InterPro" id="IPR001873">
    <property type="entry name" value="ENaC"/>
</dbReference>
<dbReference type="Proteomes" id="UP001209878">
    <property type="component" value="Unassembled WGS sequence"/>
</dbReference>
<dbReference type="AlphaFoldDB" id="A0AAD9JY77"/>
<dbReference type="GO" id="GO:0005886">
    <property type="term" value="C:plasma membrane"/>
    <property type="evidence" value="ECO:0007669"/>
    <property type="project" value="TreeGrafter"/>
</dbReference>
<evidence type="ECO:0000256" key="11">
    <source>
        <dbReference type="RuleBase" id="RU000679"/>
    </source>
</evidence>
<comment type="similarity">
    <text evidence="11">Belongs to the amiloride-sensitive sodium channel (TC 1.A.6) family.</text>
</comment>
<dbReference type="EMBL" id="JAODUO010001651">
    <property type="protein sequence ID" value="KAK2160380.1"/>
    <property type="molecule type" value="Genomic_DNA"/>
</dbReference>
<evidence type="ECO:0000256" key="8">
    <source>
        <dbReference type="ARBA" id="ARBA00023136"/>
    </source>
</evidence>
<accession>A0AAD9JY77</accession>
<organism evidence="12 13">
    <name type="scientific">Ridgeia piscesae</name>
    <name type="common">Tubeworm</name>
    <dbReference type="NCBI Taxonomy" id="27915"/>
    <lineage>
        <taxon>Eukaryota</taxon>
        <taxon>Metazoa</taxon>
        <taxon>Spiralia</taxon>
        <taxon>Lophotrochozoa</taxon>
        <taxon>Annelida</taxon>
        <taxon>Polychaeta</taxon>
        <taxon>Sedentaria</taxon>
        <taxon>Canalipalpata</taxon>
        <taxon>Sabellida</taxon>
        <taxon>Siboglinidae</taxon>
        <taxon>Ridgeia</taxon>
    </lineage>
</organism>
<comment type="subcellular location">
    <subcellularLocation>
        <location evidence="1">Membrane</location>
        <topology evidence="1">Multi-pass membrane protein</topology>
    </subcellularLocation>
</comment>
<evidence type="ECO:0000256" key="9">
    <source>
        <dbReference type="ARBA" id="ARBA00023201"/>
    </source>
</evidence>
<comment type="caution">
    <text evidence="12">The sequence shown here is derived from an EMBL/GenBank/DDBJ whole genome shotgun (WGS) entry which is preliminary data.</text>
</comment>
<evidence type="ECO:0000256" key="4">
    <source>
        <dbReference type="ARBA" id="ARBA00022692"/>
    </source>
</evidence>
<dbReference type="GO" id="GO:0015280">
    <property type="term" value="F:ligand-gated sodium channel activity"/>
    <property type="evidence" value="ECO:0007669"/>
    <property type="project" value="TreeGrafter"/>
</dbReference>
<keyword evidence="7 11" id="KW-0406">Ion transport</keyword>
<name>A0AAD9JY77_RIDPI</name>
<keyword evidence="8" id="KW-0472">Membrane</keyword>
<dbReference type="PANTHER" id="PTHR11690">
    <property type="entry name" value="AMILORIDE-SENSITIVE SODIUM CHANNEL-RELATED"/>
    <property type="match status" value="1"/>
</dbReference>
<keyword evidence="4 11" id="KW-0812">Transmembrane</keyword>
<keyword evidence="9 11" id="KW-0739">Sodium transport</keyword>
<dbReference type="Pfam" id="PF00858">
    <property type="entry name" value="ASC"/>
    <property type="match status" value="1"/>
</dbReference>
<evidence type="ECO:0000256" key="2">
    <source>
        <dbReference type="ARBA" id="ARBA00022448"/>
    </source>
</evidence>
<keyword evidence="2 11" id="KW-0813">Transport</keyword>
<dbReference type="Gene3D" id="1.10.287.770">
    <property type="entry name" value="YojJ-like"/>
    <property type="match status" value="1"/>
</dbReference>
<gene>
    <name evidence="12" type="ORF">NP493_1651g00024</name>
</gene>
<evidence type="ECO:0000256" key="5">
    <source>
        <dbReference type="ARBA" id="ARBA00022989"/>
    </source>
</evidence>
<keyword evidence="10 11" id="KW-0407">Ion channel</keyword>
<evidence type="ECO:0000313" key="13">
    <source>
        <dbReference type="Proteomes" id="UP001209878"/>
    </source>
</evidence>
<keyword evidence="3 11" id="KW-0894">Sodium channel</keyword>
<evidence type="ECO:0000256" key="10">
    <source>
        <dbReference type="ARBA" id="ARBA00023303"/>
    </source>
</evidence>
<evidence type="ECO:0000256" key="1">
    <source>
        <dbReference type="ARBA" id="ARBA00004141"/>
    </source>
</evidence>
<keyword evidence="13" id="KW-1185">Reference proteome</keyword>
<evidence type="ECO:0000256" key="6">
    <source>
        <dbReference type="ARBA" id="ARBA00023053"/>
    </source>
</evidence>
<protein>
    <submittedName>
        <fullName evidence="12">Uncharacterized protein</fullName>
    </submittedName>
</protein>